<dbReference type="EMBL" id="JAPMOS010000016">
    <property type="protein sequence ID" value="KAJ4459936.1"/>
    <property type="molecule type" value="Genomic_DNA"/>
</dbReference>
<dbReference type="PROSITE" id="PS50102">
    <property type="entry name" value="RRM"/>
    <property type="match status" value="1"/>
</dbReference>
<feature type="region of interest" description="Disordered" evidence="7">
    <location>
        <begin position="129"/>
        <end position="171"/>
    </location>
</feature>
<evidence type="ECO:0000313" key="10">
    <source>
        <dbReference type="Proteomes" id="UP001141327"/>
    </source>
</evidence>
<gene>
    <name evidence="9" type="ORF">PAPYR_4003</name>
</gene>
<dbReference type="InterPro" id="IPR000504">
    <property type="entry name" value="RRM_dom"/>
</dbReference>
<feature type="compositionally biased region" description="Basic and acidic residues" evidence="7">
    <location>
        <begin position="154"/>
        <end position="163"/>
    </location>
</feature>
<keyword evidence="10" id="KW-1185">Reference proteome</keyword>
<dbReference type="CDD" id="cd12324">
    <property type="entry name" value="RRM_RBM8"/>
    <property type="match status" value="1"/>
</dbReference>
<name>A0ABQ8UN98_9EUKA</name>
<feature type="domain" description="RRM" evidence="8">
    <location>
        <begin position="51"/>
        <end position="130"/>
    </location>
</feature>
<evidence type="ECO:0000256" key="1">
    <source>
        <dbReference type="ARBA" id="ARBA00004123"/>
    </source>
</evidence>
<protein>
    <submittedName>
        <fullName evidence="9">RNA-binding protein Y14</fullName>
    </submittedName>
</protein>
<keyword evidence="4 6" id="KW-0694">RNA-binding</keyword>
<evidence type="ECO:0000256" key="7">
    <source>
        <dbReference type="SAM" id="MobiDB-lite"/>
    </source>
</evidence>
<evidence type="ECO:0000313" key="9">
    <source>
        <dbReference type="EMBL" id="KAJ4459936.1"/>
    </source>
</evidence>
<dbReference type="InterPro" id="IPR035979">
    <property type="entry name" value="RBD_domain_sf"/>
</dbReference>
<dbReference type="SUPFAM" id="SSF54928">
    <property type="entry name" value="RNA-binding domain, RBD"/>
    <property type="match status" value="1"/>
</dbReference>
<dbReference type="InterPro" id="IPR033744">
    <property type="entry name" value="RRM_RBM8"/>
</dbReference>
<comment type="subcellular location">
    <subcellularLocation>
        <location evidence="2">Cytoplasm</location>
    </subcellularLocation>
    <subcellularLocation>
        <location evidence="1">Nucleus</location>
    </subcellularLocation>
</comment>
<dbReference type="InterPro" id="IPR008111">
    <property type="entry name" value="RNA-bd_8"/>
</dbReference>
<evidence type="ECO:0000256" key="5">
    <source>
        <dbReference type="ARBA" id="ARBA00023242"/>
    </source>
</evidence>
<evidence type="ECO:0000259" key="8">
    <source>
        <dbReference type="PROSITE" id="PS50102"/>
    </source>
</evidence>
<dbReference type="InterPro" id="IPR012677">
    <property type="entry name" value="Nucleotide-bd_a/b_plait_sf"/>
</dbReference>
<dbReference type="Proteomes" id="UP001141327">
    <property type="component" value="Unassembled WGS sequence"/>
</dbReference>
<accession>A0ABQ8UN98</accession>
<keyword evidence="3" id="KW-0963">Cytoplasm</keyword>
<dbReference type="PANTHER" id="PTHR45894">
    <property type="entry name" value="RNA-BINDING PROTEIN 8A"/>
    <property type="match status" value="1"/>
</dbReference>
<feature type="compositionally biased region" description="Basic and acidic residues" evidence="7">
    <location>
        <begin position="12"/>
        <end position="26"/>
    </location>
</feature>
<comment type="caution">
    <text evidence="9">The sequence shown here is derived from an EMBL/GenBank/DDBJ whole genome shotgun (WGS) entry which is preliminary data.</text>
</comment>
<keyword evidence="5" id="KW-0539">Nucleus</keyword>
<evidence type="ECO:0000256" key="2">
    <source>
        <dbReference type="ARBA" id="ARBA00004496"/>
    </source>
</evidence>
<evidence type="ECO:0000256" key="6">
    <source>
        <dbReference type="PROSITE-ProRule" id="PRU00176"/>
    </source>
</evidence>
<reference evidence="9" key="1">
    <citation type="journal article" date="2022" name="bioRxiv">
        <title>Genomics of Preaxostyla Flagellates Illuminates Evolutionary Transitions and the Path Towards Mitochondrial Loss.</title>
        <authorList>
            <person name="Novak L.V.F."/>
            <person name="Treitli S.C."/>
            <person name="Pyrih J."/>
            <person name="Halakuc P."/>
            <person name="Pipaliya S.V."/>
            <person name="Vacek V."/>
            <person name="Brzon O."/>
            <person name="Soukal P."/>
            <person name="Eme L."/>
            <person name="Dacks J.B."/>
            <person name="Karnkowska A."/>
            <person name="Elias M."/>
            <person name="Hampl V."/>
        </authorList>
    </citation>
    <scope>NUCLEOTIDE SEQUENCE</scope>
    <source>
        <strain evidence="9">RCP-MX</strain>
    </source>
</reference>
<dbReference type="SMART" id="SM00360">
    <property type="entry name" value="RRM"/>
    <property type="match status" value="1"/>
</dbReference>
<dbReference type="Pfam" id="PF00076">
    <property type="entry name" value="RRM_1"/>
    <property type="match status" value="1"/>
</dbReference>
<sequence>MAEEGVVRKGRGHAEDQSARESRYSGKDGFFSRVPGDTGRGEGPQQSIEGWIVFVRGIHEEAAEEDVRDKFADYGQIKQIHLNIDRRTGFAKGYALIEYEKFEEAQAAINACAGGVPFMDQIITAEWAFQKGPRPNARPPPSAVQKRSSSPADEGSKRIREEQPEATATSS</sequence>
<dbReference type="Gene3D" id="3.30.70.330">
    <property type="match status" value="1"/>
</dbReference>
<organism evidence="9 10">
    <name type="scientific">Paratrimastix pyriformis</name>
    <dbReference type="NCBI Taxonomy" id="342808"/>
    <lineage>
        <taxon>Eukaryota</taxon>
        <taxon>Metamonada</taxon>
        <taxon>Preaxostyla</taxon>
        <taxon>Paratrimastigidae</taxon>
        <taxon>Paratrimastix</taxon>
    </lineage>
</organism>
<proteinExistence type="predicted"/>
<feature type="region of interest" description="Disordered" evidence="7">
    <location>
        <begin position="1"/>
        <end position="45"/>
    </location>
</feature>
<evidence type="ECO:0000256" key="3">
    <source>
        <dbReference type="ARBA" id="ARBA00022490"/>
    </source>
</evidence>
<evidence type="ECO:0000256" key="4">
    <source>
        <dbReference type="ARBA" id="ARBA00022884"/>
    </source>
</evidence>